<feature type="signal peptide" evidence="1">
    <location>
        <begin position="1"/>
        <end position="16"/>
    </location>
</feature>
<dbReference type="Proteomes" id="UP000799436">
    <property type="component" value="Unassembled WGS sequence"/>
</dbReference>
<dbReference type="AlphaFoldDB" id="A0A6G1LHF6"/>
<sequence>MHLRIVLTSFICAAMAAKHRLCACTRSEDHGEIDEAVTQLIAESSHEEFTYSPHGWCKEDGAPRNGYYLFAKPAQWWQDDWVGGDEMHRLCVEKYTAGASVCFDPNNGNYENTTPRDLAWDPCLD</sequence>
<protein>
    <submittedName>
        <fullName evidence="2">Uncharacterized protein</fullName>
    </submittedName>
</protein>
<keyword evidence="3" id="KW-1185">Reference proteome</keyword>
<gene>
    <name evidence="2" type="ORF">EJ03DRAFT_349080</name>
</gene>
<keyword evidence="1" id="KW-0732">Signal</keyword>
<accession>A0A6G1LHF6</accession>
<evidence type="ECO:0000313" key="3">
    <source>
        <dbReference type="Proteomes" id="UP000799436"/>
    </source>
</evidence>
<feature type="chain" id="PRO_5026223389" evidence="1">
    <location>
        <begin position="17"/>
        <end position="125"/>
    </location>
</feature>
<dbReference type="OrthoDB" id="10409150at2759"/>
<proteinExistence type="predicted"/>
<evidence type="ECO:0000256" key="1">
    <source>
        <dbReference type="SAM" id="SignalP"/>
    </source>
</evidence>
<organism evidence="2 3">
    <name type="scientific">Teratosphaeria nubilosa</name>
    <dbReference type="NCBI Taxonomy" id="161662"/>
    <lineage>
        <taxon>Eukaryota</taxon>
        <taxon>Fungi</taxon>
        <taxon>Dikarya</taxon>
        <taxon>Ascomycota</taxon>
        <taxon>Pezizomycotina</taxon>
        <taxon>Dothideomycetes</taxon>
        <taxon>Dothideomycetidae</taxon>
        <taxon>Mycosphaerellales</taxon>
        <taxon>Teratosphaeriaceae</taxon>
        <taxon>Teratosphaeria</taxon>
    </lineage>
</organism>
<reference evidence="2" key="1">
    <citation type="journal article" date="2020" name="Stud. Mycol.">
        <title>101 Dothideomycetes genomes: a test case for predicting lifestyles and emergence of pathogens.</title>
        <authorList>
            <person name="Haridas S."/>
            <person name="Albert R."/>
            <person name="Binder M."/>
            <person name="Bloem J."/>
            <person name="Labutti K."/>
            <person name="Salamov A."/>
            <person name="Andreopoulos B."/>
            <person name="Baker S."/>
            <person name="Barry K."/>
            <person name="Bills G."/>
            <person name="Bluhm B."/>
            <person name="Cannon C."/>
            <person name="Castanera R."/>
            <person name="Culley D."/>
            <person name="Daum C."/>
            <person name="Ezra D."/>
            <person name="Gonzalez J."/>
            <person name="Henrissat B."/>
            <person name="Kuo A."/>
            <person name="Liang C."/>
            <person name="Lipzen A."/>
            <person name="Lutzoni F."/>
            <person name="Magnuson J."/>
            <person name="Mondo S."/>
            <person name="Nolan M."/>
            <person name="Ohm R."/>
            <person name="Pangilinan J."/>
            <person name="Park H.-J."/>
            <person name="Ramirez L."/>
            <person name="Alfaro M."/>
            <person name="Sun H."/>
            <person name="Tritt A."/>
            <person name="Yoshinaga Y."/>
            <person name="Zwiers L.-H."/>
            <person name="Turgeon B."/>
            <person name="Goodwin S."/>
            <person name="Spatafora J."/>
            <person name="Crous P."/>
            <person name="Grigoriev I."/>
        </authorList>
    </citation>
    <scope>NUCLEOTIDE SEQUENCE</scope>
    <source>
        <strain evidence="2">CBS 116005</strain>
    </source>
</reference>
<evidence type="ECO:0000313" key="2">
    <source>
        <dbReference type="EMBL" id="KAF2771858.1"/>
    </source>
</evidence>
<name>A0A6G1LHF6_9PEZI</name>
<dbReference type="EMBL" id="ML995817">
    <property type="protein sequence ID" value="KAF2771858.1"/>
    <property type="molecule type" value="Genomic_DNA"/>
</dbReference>